<dbReference type="EMBL" id="AAGW02060518">
    <property type="status" value="NOT_ANNOTATED_CDS"/>
    <property type="molecule type" value="Genomic_DNA"/>
</dbReference>
<dbReference type="PANTHER" id="PTHR28574">
    <property type="entry name" value="RIKEN CDNA 6820408C15"/>
    <property type="match status" value="1"/>
</dbReference>
<organism evidence="3 4">
    <name type="scientific">Oryctolagus cuniculus</name>
    <name type="common">Rabbit</name>
    <dbReference type="NCBI Taxonomy" id="9986"/>
    <lineage>
        <taxon>Eukaryota</taxon>
        <taxon>Metazoa</taxon>
        <taxon>Chordata</taxon>
        <taxon>Craniata</taxon>
        <taxon>Vertebrata</taxon>
        <taxon>Euteleostomi</taxon>
        <taxon>Mammalia</taxon>
        <taxon>Eutheria</taxon>
        <taxon>Euarchontoglires</taxon>
        <taxon>Glires</taxon>
        <taxon>Lagomorpha</taxon>
        <taxon>Leporidae</taxon>
        <taxon>Oryctolagus</taxon>
    </lineage>
</organism>
<dbReference type="AlphaFoldDB" id="A0A5F9DE11"/>
<dbReference type="EMBL" id="AAGW02060515">
    <property type="status" value="NOT_ANNOTATED_CDS"/>
    <property type="molecule type" value="Genomic_DNA"/>
</dbReference>
<dbReference type="EMBL" id="AAGW02060520">
    <property type="status" value="NOT_ANNOTATED_CDS"/>
    <property type="molecule type" value="Genomic_DNA"/>
</dbReference>
<dbReference type="Proteomes" id="UP000001811">
    <property type="component" value="Chromosome 4"/>
</dbReference>
<dbReference type="EMBL" id="AAGW02060522">
    <property type="status" value="NOT_ANNOTATED_CDS"/>
    <property type="molecule type" value="Genomic_DNA"/>
</dbReference>
<dbReference type="EMBL" id="AAGW02060519">
    <property type="status" value="NOT_ANNOTATED_CDS"/>
    <property type="molecule type" value="Genomic_DNA"/>
</dbReference>
<dbReference type="Bgee" id="ENSOCUG00000027239">
    <property type="expression patterns" value="Expressed in testis and 16 other cell types or tissues"/>
</dbReference>
<keyword evidence="1" id="KW-0175">Coiled coil</keyword>
<dbReference type="PANTHER" id="PTHR28574:SF1">
    <property type="entry name" value="RIKEN CDNA 6820408C15 GENE"/>
    <property type="match status" value="1"/>
</dbReference>
<protein>
    <submittedName>
        <fullName evidence="3">Chromosome 20 open reading frame 96</fullName>
    </submittedName>
</protein>
<evidence type="ECO:0000256" key="1">
    <source>
        <dbReference type="SAM" id="Coils"/>
    </source>
</evidence>
<sequence length="340" mass="36974">MGASSPSTTTSWLLEPPWSVASGPARRAAALAAVSDHGEPPPGLGLVSSGGHGGAGGCGPGPAQRRLPVFPPPAGDAQEPAGPRSRSSATKSATLAKLNDELLRIIQDVEDSTALNVRELLHQQDTLANVVNILEYSNKRRLQQLKSEIQEWEEKENQKMSCLERQVQHLEAQNKKTQDQVNFLSTYMDHEYPVKLVQLASLGRQVQQAKDRQQAQITMVTEEKAQPVLPEAITSPPGRVKRTRSSLSCYTLPCMAMSLPASQPPPVVPGPCGEAVVQQAGPRSSRPAAPRPGISNLLELNPCDNVLHVSINCFRTLRERKCFFILQVHARRLKDGKSFV</sequence>
<dbReference type="EMBL" id="AAGW02060523">
    <property type="status" value="NOT_ANNOTATED_CDS"/>
    <property type="molecule type" value="Genomic_DNA"/>
</dbReference>
<dbReference type="InterPro" id="IPR029236">
    <property type="entry name" value="DUF4618"/>
</dbReference>
<reference evidence="3" key="3">
    <citation type="submission" date="2025-09" db="UniProtKB">
        <authorList>
            <consortium name="Ensembl"/>
        </authorList>
    </citation>
    <scope>IDENTIFICATION</scope>
    <source>
        <strain evidence="3">Thorbecke</strain>
    </source>
</reference>
<dbReference type="Ensembl" id="ENSOCUT00000048327.1">
    <property type="protein sequence ID" value="ENSOCUP00000044079.1"/>
    <property type="gene ID" value="ENSOCUG00000027239.3"/>
</dbReference>
<dbReference type="EMBL" id="AAGW02060521">
    <property type="status" value="NOT_ANNOTATED_CDS"/>
    <property type="molecule type" value="Genomic_DNA"/>
</dbReference>
<proteinExistence type="predicted"/>
<dbReference type="GeneTree" id="ENSGT00390000003339"/>
<dbReference type="EMBL" id="AAGW02060517">
    <property type="status" value="NOT_ANNOTATED_CDS"/>
    <property type="molecule type" value="Genomic_DNA"/>
</dbReference>
<reference evidence="3" key="2">
    <citation type="submission" date="2025-08" db="UniProtKB">
        <authorList>
            <consortium name="Ensembl"/>
        </authorList>
    </citation>
    <scope>IDENTIFICATION</scope>
    <source>
        <strain evidence="3">Thorbecke</strain>
    </source>
</reference>
<evidence type="ECO:0000313" key="4">
    <source>
        <dbReference type="Proteomes" id="UP000001811"/>
    </source>
</evidence>
<dbReference type="Pfam" id="PF15397">
    <property type="entry name" value="DUF4618"/>
    <property type="match status" value="1"/>
</dbReference>
<keyword evidence="4" id="KW-1185">Reference proteome</keyword>
<feature type="coiled-coil region" evidence="1">
    <location>
        <begin position="135"/>
        <end position="180"/>
    </location>
</feature>
<name>A0A5F9DE11_RABIT</name>
<reference evidence="3 4" key="1">
    <citation type="journal article" date="2011" name="Nature">
        <title>A high-resolution map of human evolutionary constraint using 29 mammals.</title>
        <authorList>
            <person name="Lindblad-Toh K."/>
            <person name="Garber M."/>
            <person name="Zuk O."/>
            <person name="Lin M.F."/>
            <person name="Parker B.J."/>
            <person name="Washietl S."/>
            <person name="Kheradpour P."/>
            <person name="Ernst J."/>
            <person name="Jordan G."/>
            <person name="Mauceli E."/>
            <person name="Ward L.D."/>
            <person name="Lowe C.B."/>
            <person name="Holloway A.K."/>
            <person name="Clamp M."/>
            <person name="Gnerre S."/>
            <person name="Alfoldi J."/>
            <person name="Beal K."/>
            <person name="Chang J."/>
            <person name="Clawson H."/>
            <person name="Cuff J."/>
            <person name="Di Palma F."/>
            <person name="Fitzgerald S."/>
            <person name="Flicek P."/>
            <person name="Guttman M."/>
            <person name="Hubisz M.J."/>
            <person name="Jaffe D.B."/>
            <person name="Jungreis I."/>
            <person name="Kent W.J."/>
            <person name="Kostka D."/>
            <person name="Lara M."/>
            <person name="Martins A.L."/>
            <person name="Massingham T."/>
            <person name="Moltke I."/>
            <person name="Raney B.J."/>
            <person name="Rasmussen M.D."/>
            <person name="Robinson J."/>
            <person name="Stark A."/>
            <person name="Vilella A.J."/>
            <person name="Wen J."/>
            <person name="Xie X."/>
            <person name="Zody M.C."/>
            <person name="Baldwin J."/>
            <person name="Bloom T."/>
            <person name="Chin C.W."/>
            <person name="Heiman D."/>
            <person name="Nicol R."/>
            <person name="Nusbaum C."/>
            <person name="Young S."/>
            <person name="Wilkinson J."/>
            <person name="Worley K.C."/>
            <person name="Kovar C.L."/>
            <person name="Muzny D.M."/>
            <person name="Gibbs R.A."/>
            <person name="Cree A."/>
            <person name="Dihn H.H."/>
            <person name="Fowler G."/>
            <person name="Jhangiani S."/>
            <person name="Joshi V."/>
            <person name="Lee S."/>
            <person name="Lewis L.R."/>
            <person name="Nazareth L.V."/>
            <person name="Okwuonu G."/>
            <person name="Santibanez J."/>
            <person name="Warren W.C."/>
            <person name="Mardis E.R."/>
            <person name="Weinstock G.M."/>
            <person name="Wilson R.K."/>
            <person name="Delehaunty K."/>
            <person name="Dooling D."/>
            <person name="Fronik C."/>
            <person name="Fulton L."/>
            <person name="Fulton B."/>
            <person name="Graves T."/>
            <person name="Minx P."/>
            <person name="Sodergren E."/>
            <person name="Birney E."/>
            <person name="Margulies E.H."/>
            <person name="Herrero J."/>
            <person name="Green E.D."/>
            <person name="Haussler D."/>
            <person name="Siepel A."/>
            <person name="Goldman N."/>
            <person name="Pollard K.S."/>
            <person name="Pedersen J.S."/>
            <person name="Lander E.S."/>
            <person name="Kellis M."/>
        </authorList>
    </citation>
    <scope>NUCLEOTIDE SEQUENCE [LARGE SCALE GENOMIC DNA]</scope>
    <source>
        <strain evidence="3 4">Thorbecke inbred</strain>
    </source>
</reference>
<dbReference type="EMBL" id="AAGW02060516">
    <property type="status" value="NOT_ANNOTATED_CDS"/>
    <property type="molecule type" value="Genomic_DNA"/>
</dbReference>
<accession>A0A5F9DE11</accession>
<gene>
    <name evidence="3" type="primary">C20orf96</name>
</gene>
<feature type="compositionally biased region" description="Gly residues" evidence="2">
    <location>
        <begin position="48"/>
        <end position="60"/>
    </location>
</feature>
<evidence type="ECO:0000313" key="3">
    <source>
        <dbReference type="Ensembl" id="ENSOCUP00000044079.1"/>
    </source>
</evidence>
<evidence type="ECO:0000256" key="2">
    <source>
        <dbReference type="SAM" id="MobiDB-lite"/>
    </source>
</evidence>
<feature type="region of interest" description="Disordered" evidence="2">
    <location>
        <begin position="33"/>
        <end position="92"/>
    </location>
</feature>